<dbReference type="Pfam" id="PF16221">
    <property type="entry name" value="HTH_47"/>
    <property type="match status" value="1"/>
</dbReference>
<evidence type="ECO:0000259" key="1">
    <source>
        <dbReference type="Pfam" id="PF09940"/>
    </source>
</evidence>
<dbReference type="SUPFAM" id="SSF53187">
    <property type="entry name" value="Zn-dependent exopeptidases"/>
    <property type="match status" value="1"/>
</dbReference>
<dbReference type="Gene3D" id="3.50.30.90">
    <property type="match status" value="1"/>
</dbReference>
<reference evidence="4" key="1">
    <citation type="submission" date="2020-03" db="EMBL/GenBank/DDBJ databases">
        <title>Genome of Pelagibius litoralis DSM 21314T.</title>
        <authorList>
            <person name="Wang G."/>
        </authorList>
    </citation>
    <scope>NUCLEOTIDE SEQUENCE</scope>
    <source>
        <strain evidence="4">DSM 21314</strain>
    </source>
</reference>
<dbReference type="PIRSF" id="PIRSF015244">
    <property type="entry name" value="UCP015244"/>
    <property type="match status" value="1"/>
</dbReference>
<feature type="domain" description="UCP01524 winged helix-turn-helix" evidence="2">
    <location>
        <begin position="344"/>
        <end position="416"/>
    </location>
</feature>
<feature type="domain" description="DUF2172" evidence="1">
    <location>
        <begin position="53"/>
        <end position="143"/>
    </location>
</feature>
<dbReference type="Pfam" id="PF09940">
    <property type="entry name" value="DUF2172"/>
    <property type="match status" value="1"/>
</dbReference>
<proteinExistence type="predicted"/>
<organism evidence="4 5">
    <name type="scientific">Pelagibius litoralis</name>
    <dbReference type="NCBI Taxonomy" id="374515"/>
    <lineage>
        <taxon>Bacteria</taxon>
        <taxon>Pseudomonadati</taxon>
        <taxon>Pseudomonadota</taxon>
        <taxon>Alphaproteobacteria</taxon>
        <taxon>Rhodospirillales</taxon>
        <taxon>Rhodovibrionaceae</taxon>
        <taxon>Pelagibius</taxon>
    </lineage>
</organism>
<dbReference type="EMBL" id="JAAQPH010000009">
    <property type="protein sequence ID" value="NIA69554.1"/>
    <property type="molecule type" value="Genomic_DNA"/>
</dbReference>
<evidence type="ECO:0000313" key="4">
    <source>
        <dbReference type="EMBL" id="NIA69554.1"/>
    </source>
</evidence>
<evidence type="ECO:0000259" key="3">
    <source>
        <dbReference type="Pfam" id="PF16254"/>
    </source>
</evidence>
<gene>
    <name evidence="4" type="ORF">HBA54_13210</name>
</gene>
<keyword evidence="5" id="KW-1185">Reference proteome</keyword>
<dbReference type="Pfam" id="PF16254">
    <property type="entry name" value="DUF4910"/>
    <property type="match status" value="1"/>
</dbReference>
<dbReference type="InterPro" id="IPR032589">
    <property type="entry name" value="DUF4910"/>
</dbReference>
<name>A0A967K9X3_9PROT</name>
<sequence length="419" mass="47421">MHSWICDLMPMRRSLSGPGVRETLTYLKALLPDLQIHEVASGVQAFDWVVPDEWTLRDAYVADESGTRVIDLSRHGLHIMGYSEPVDSWMDLDELQKHLYSLPEQPDAIPYVTSYYKKRWGFCLTQRQRDGLRPGRYHAVVDADLQPGVLNYADLVLPGRETNEILLSTYICHPEMANNELSGPALATALAHWLSTRDRRFTYRLVFAPETIGSIIYLSQHMNHLKRRTQAGFVLTCVGDERTYSFMPSRKGETLADRAALHVLRNYANKHRVHSFLERGSDERQYCSPLVDLPVVSIMRSKYGTYPEYHTSLDNLSLVTPAGLQGGFDMMRRCLEVLEGNHRYRATVPCEPQLGKRGLYPTLSTVGSADKVRSLTNLLAYADGEMDLIELAERTNTDALSCIETALTLCEHGLLEIVS</sequence>
<comment type="caution">
    <text evidence="4">The sequence shown here is derived from an EMBL/GenBank/DDBJ whole genome shotgun (WGS) entry which is preliminary data.</text>
</comment>
<dbReference type="Gene3D" id="3.40.630.10">
    <property type="entry name" value="Zn peptidases"/>
    <property type="match status" value="1"/>
</dbReference>
<feature type="domain" description="DUF4910" evidence="3">
    <location>
        <begin position="2"/>
        <end position="341"/>
    </location>
</feature>
<dbReference type="InterPro" id="IPR036388">
    <property type="entry name" value="WH-like_DNA-bd_sf"/>
</dbReference>
<dbReference type="Proteomes" id="UP000761264">
    <property type="component" value="Unassembled WGS sequence"/>
</dbReference>
<protein>
    <submittedName>
        <fullName evidence="4">DUF4910 domain-containing protein</fullName>
    </submittedName>
</protein>
<dbReference type="Gene3D" id="1.10.10.10">
    <property type="entry name" value="Winged helix-like DNA-binding domain superfamily/Winged helix DNA-binding domain"/>
    <property type="match status" value="1"/>
</dbReference>
<dbReference type="InterPro" id="IPR012353">
    <property type="entry name" value="UCP015244"/>
</dbReference>
<dbReference type="AlphaFoldDB" id="A0A967K9X3"/>
<dbReference type="InterPro" id="IPR032622">
    <property type="entry name" value="UCP01524_HTH"/>
</dbReference>
<evidence type="ECO:0000259" key="2">
    <source>
        <dbReference type="Pfam" id="PF16221"/>
    </source>
</evidence>
<accession>A0A967K9X3</accession>
<evidence type="ECO:0000313" key="5">
    <source>
        <dbReference type="Proteomes" id="UP000761264"/>
    </source>
</evidence>
<dbReference type="InterPro" id="IPR032610">
    <property type="entry name" value="DUF2172"/>
</dbReference>